<sequence>MKVTPARFRFQSSPAVTYLPQPHSTSRPLDSSGGATADSLPEEDVEDFDFFIPEEDEVTEIEDEDRQDPEDEQFRLTCKG</sequence>
<feature type="region of interest" description="Disordered" evidence="1">
    <location>
        <begin position="14"/>
        <end position="44"/>
    </location>
</feature>
<dbReference type="EMBL" id="OV725079">
    <property type="protein sequence ID" value="CAH1395106.1"/>
    <property type="molecule type" value="Genomic_DNA"/>
</dbReference>
<organism evidence="2 3">
    <name type="scientific">Nezara viridula</name>
    <name type="common">Southern green stink bug</name>
    <name type="synonym">Cimex viridulus</name>
    <dbReference type="NCBI Taxonomy" id="85310"/>
    <lineage>
        <taxon>Eukaryota</taxon>
        <taxon>Metazoa</taxon>
        <taxon>Ecdysozoa</taxon>
        <taxon>Arthropoda</taxon>
        <taxon>Hexapoda</taxon>
        <taxon>Insecta</taxon>
        <taxon>Pterygota</taxon>
        <taxon>Neoptera</taxon>
        <taxon>Paraneoptera</taxon>
        <taxon>Hemiptera</taxon>
        <taxon>Heteroptera</taxon>
        <taxon>Panheteroptera</taxon>
        <taxon>Pentatomomorpha</taxon>
        <taxon>Pentatomoidea</taxon>
        <taxon>Pentatomidae</taxon>
        <taxon>Pentatominae</taxon>
        <taxon>Nezara</taxon>
    </lineage>
</organism>
<gene>
    <name evidence="2" type="ORF">NEZAVI_LOCUS5438</name>
</gene>
<dbReference type="Proteomes" id="UP001152798">
    <property type="component" value="Chromosome 3"/>
</dbReference>
<reference evidence="2" key="1">
    <citation type="submission" date="2022-01" db="EMBL/GenBank/DDBJ databases">
        <authorList>
            <person name="King R."/>
        </authorList>
    </citation>
    <scope>NUCLEOTIDE SEQUENCE</scope>
</reference>
<accession>A0A9P0EIN0</accession>
<evidence type="ECO:0000313" key="3">
    <source>
        <dbReference type="Proteomes" id="UP001152798"/>
    </source>
</evidence>
<evidence type="ECO:0000256" key="1">
    <source>
        <dbReference type="SAM" id="MobiDB-lite"/>
    </source>
</evidence>
<evidence type="ECO:0000313" key="2">
    <source>
        <dbReference type="EMBL" id="CAH1395106.1"/>
    </source>
</evidence>
<dbReference type="AlphaFoldDB" id="A0A9P0EIN0"/>
<protein>
    <submittedName>
        <fullName evidence="2">Uncharacterized protein</fullName>
    </submittedName>
</protein>
<feature type="compositionally biased region" description="Acidic residues" evidence="1">
    <location>
        <begin position="57"/>
        <end position="71"/>
    </location>
</feature>
<name>A0A9P0EIN0_NEZVI</name>
<feature type="region of interest" description="Disordered" evidence="1">
    <location>
        <begin position="57"/>
        <end position="80"/>
    </location>
</feature>
<keyword evidence="3" id="KW-1185">Reference proteome</keyword>
<proteinExistence type="predicted"/>